<keyword evidence="3" id="KW-0238">DNA-binding</keyword>
<keyword evidence="7" id="KW-1185">Reference proteome</keyword>
<dbReference type="GO" id="GO:0000976">
    <property type="term" value="F:transcription cis-regulatory region binding"/>
    <property type="evidence" value="ECO:0007669"/>
    <property type="project" value="TreeGrafter"/>
</dbReference>
<dbReference type="PANTHER" id="PTHR30126">
    <property type="entry name" value="HTH-TYPE TRANSCRIPTIONAL REGULATOR"/>
    <property type="match status" value="1"/>
</dbReference>
<protein>
    <submittedName>
        <fullName evidence="6">LysR family transcriptional regulator</fullName>
    </submittedName>
</protein>
<dbReference type="AlphaFoldDB" id="A0A844QNS9"/>
<keyword evidence="4" id="KW-0804">Transcription</keyword>
<reference evidence="6 7" key="1">
    <citation type="submission" date="2019-12" db="EMBL/GenBank/DDBJ databases">
        <title>Nitratireductor arenosus sp. nov., Isolated from sea sand, Jeju island, South Korea.</title>
        <authorList>
            <person name="Kim W."/>
        </authorList>
    </citation>
    <scope>NUCLEOTIDE SEQUENCE [LARGE SCALE GENOMIC DNA]</scope>
    <source>
        <strain evidence="6 7">CAU 1489</strain>
    </source>
</reference>
<feature type="domain" description="HTH lysR-type" evidence="5">
    <location>
        <begin position="1"/>
        <end position="58"/>
    </location>
</feature>
<organism evidence="6 7">
    <name type="scientific">Nitratireductor arenosus</name>
    <dbReference type="NCBI Taxonomy" id="2682096"/>
    <lineage>
        <taxon>Bacteria</taxon>
        <taxon>Pseudomonadati</taxon>
        <taxon>Pseudomonadota</taxon>
        <taxon>Alphaproteobacteria</taxon>
        <taxon>Hyphomicrobiales</taxon>
        <taxon>Phyllobacteriaceae</taxon>
        <taxon>Nitratireductor</taxon>
    </lineage>
</organism>
<dbReference type="Pfam" id="PF03466">
    <property type="entry name" value="LysR_substrate"/>
    <property type="match status" value="1"/>
</dbReference>
<evidence type="ECO:0000256" key="4">
    <source>
        <dbReference type="ARBA" id="ARBA00023163"/>
    </source>
</evidence>
<evidence type="ECO:0000256" key="3">
    <source>
        <dbReference type="ARBA" id="ARBA00023125"/>
    </source>
</evidence>
<dbReference type="Proteomes" id="UP000463224">
    <property type="component" value="Unassembled WGS sequence"/>
</dbReference>
<evidence type="ECO:0000256" key="1">
    <source>
        <dbReference type="ARBA" id="ARBA00009437"/>
    </source>
</evidence>
<dbReference type="SUPFAM" id="SSF46785">
    <property type="entry name" value="Winged helix' DNA-binding domain"/>
    <property type="match status" value="1"/>
</dbReference>
<accession>A0A844QNS9</accession>
<dbReference type="FunFam" id="1.10.10.10:FF:000001">
    <property type="entry name" value="LysR family transcriptional regulator"/>
    <property type="match status" value="1"/>
</dbReference>
<dbReference type="InterPro" id="IPR036390">
    <property type="entry name" value="WH_DNA-bd_sf"/>
</dbReference>
<evidence type="ECO:0000256" key="2">
    <source>
        <dbReference type="ARBA" id="ARBA00023015"/>
    </source>
</evidence>
<dbReference type="InterPro" id="IPR036388">
    <property type="entry name" value="WH-like_DNA-bd_sf"/>
</dbReference>
<dbReference type="PROSITE" id="PS50931">
    <property type="entry name" value="HTH_LYSR"/>
    <property type="match status" value="1"/>
</dbReference>
<dbReference type="Gene3D" id="1.10.10.10">
    <property type="entry name" value="Winged helix-like DNA-binding domain superfamily/Winged helix DNA-binding domain"/>
    <property type="match status" value="1"/>
</dbReference>
<dbReference type="InterPro" id="IPR005119">
    <property type="entry name" value="LysR_subst-bd"/>
</dbReference>
<comment type="similarity">
    <text evidence="1">Belongs to the LysR transcriptional regulatory family.</text>
</comment>
<sequence>MNFTQLRAFRAVAQTGSFSQAAQHLGVSQPAVTVQIKGLEEALGALLFLRGGTRVELTAEGRHLLGLVPRVLHLLEEMQHSVAATRALMRGQLRVGVSTPATILGLLALYSSRYPGIDLVLQDGNTNELMDDLDGNRVDVIVTSQLACRKQLFNLPLGRQDIVLVARSDHPLARREAVEPQLLEEWPVLVREEGSVTRAVFMNAMRKAGIKPRIAASLGSREMVKEAAAAGLGLGVVFDGEVGRDARLSTLRLKVDADLGTEVYLSCRPELAELGSVGALVRLARDEIAGKT</sequence>
<dbReference type="PANTHER" id="PTHR30126:SF39">
    <property type="entry name" value="HTH-TYPE TRANSCRIPTIONAL REGULATOR CYSL"/>
    <property type="match status" value="1"/>
</dbReference>
<comment type="caution">
    <text evidence="6">The sequence shown here is derived from an EMBL/GenBank/DDBJ whole genome shotgun (WGS) entry which is preliminary data.</text>
</comment>
<dbReference type="PRINTS" id="PR00039">
    <property type="entry name" value="HTHLYSR"/>
</dbReference>
<evidence type="ECO:0000313" key="6">
    <source>
        <dbReference type="EMBL" id="MVA99623.1"/>
    </source>
</evidence>
<evidence type="ECO:0000259" key="5">
    <source>
        <dbReference type="PROSITE" id="PS50931"/>
    </source>
</evidence>
<dbReference type="EMBL" id="WPHG01000006">
    <property type="protein sequence ID" value="MVA99623.1"/>
    <property type="molecule type" value="Genomic_DNA"/>
</dbReference>
<dbReference type="GO" id="GO:0003700">
    <property type="term" value="F:DNA-binding transcription factor activity"/>
    <property type="evidence" value="ECO:0007669"/>
    <property type="project" value="InterPro"/>
</dbReference>
<keyword evidence="2" id="KW-0805">Transcription regulation</keyword>
<dbReference type="RefSeq" id="WP_156714975.1">
    <property type="nucleotide sequence ID" value="NZ_WPHG01000006.1"/>
</dbReference>
<gene>
    <name evidence="6" type="ORF">GN330_20435</name>
</gene>
<proteinExistence type="inferred from homology"/>
<dbReference type="Gene3D" id="3.40.190.10">
    <property type="entry name" value="Periplasmic binding protein-like II"/>
    <property type="match status" value="2"/>
</dbReference>
<name>A0A844QNS9_9HYPH</name>
<dbReference type="Pfam" id="PF00126">
    <property type="entry name" value="HTH_1"/>
    <property type="match status" value="1"/>
</dbReference>
<dbReference type="SUPFAM" id="SSF53850">
    <property type="entry name" value="Periplasmic binding protein-like II"/>
    <property type="match status" value="1"/>
</dbReference>
<evidence type="ECO:0000313" key="7">
    <source>
        <dbReference type="Proteomes" id="UP000463224"/>
    </source>
</evidence>
<dbReference type="InterPro" id="IPR000847">
    <property type="entry name" value="LysR_HTH_N"/>
</dbReference>